<protein>
    <submittedName>
        <fullName evidence="1">Uncharacterized protein</fullName>
    </submittedName>
</protein>
<sequence>MPLICNHFCGADCLPHNDSCPSGHHPDCRLPGPGPRKFHSDGNHRLEDHTFGVIFRRGMVAEFTIWLVFNFLKSHVKPRNDDVDDLDLCERLCESLPKVFSRR</sequence>
<dbReference type="EnsemblMetazoa" id="BGLB037391-RA">
    <property type="protein sequence ID" value="BGLB037391-PA"/>
    <property type="gene ID" value="BGLB037391"/>
</dbReference>
<gene>
    <name evidence="1" type="primary">106056444</name>
</gene>
<name>A0A2C9M1R0_BIOGL</name>
<evidence type="ECO:0000313" key="1">
    <source>
        <dbReference type="EnsemblMetazoa" id="BGLB037391-PA"/>
    </source>
</evidence>
<dbReference type="VEuPathDB" id="VectorBase:BGLB037391"/>
<proteinExistence type="predicted"/>
<dbReference type="AlphaFoldDB" id="A0A2C9M1R0"/>
<dbReference type="Proteomes" id="UP000076420">
    <property type="component" value="Unassembled WGS sequence"/>
</dbReference>
<accession>A0A2C9M1R0</accession>
<reference evidence="1" key="1">
    <citation type="submission" date="2020-05" db="UniProtKB">
        <authorList>
            <consortium name="EnsemblMetazoa"/>
        </authorList>
    </citation>
    <scope>IDENTIFICATION</scope>
    <source>
        <strain evidence="1">BB02</strain>
    </source>
</reference>
<evidence type="ECO:0000313" key="2">
    <source>
        <dbReference type="Proteomes" id="UP000076420"/>
    </source>
</evidence>
<dbReference type="KEGG" id="bgt:106056444"/>
<organism evidence="1 2">
    <name type="scientific">Biomphalaria glabrata</name>
    <name type="common">Bloodfluke planorb</name>
    <name type="synonym">Freshwater snail</name>
    <dbReference type="NCBI Taxonomy" id="6526"/>
    <lineage>
        <taxon>Eukaryota</taxon>
        <taxon>Metazoa</taxon>
        <taxon>Spiralia</taxon>
        <taxon>Lophotrochozoa</taxon>
        <taxon>Mollusca</taxon>
        <taxon>Gastropoda</taxon>
        <taxon>Heterobranchia</taxon>
        <taxon>Euthyneura</taxon>
        <taxon>Panpulmonata</taxon>
        <taxon>Hygrophila</taxon>
        <taxon>Lymnaeoidea</taxon>
        <taxon>Planorbidae</taxon>
        <taxon>Biomphalaria</taxon>
    </lineage>
</organism>